<gene>
    <name evidence="1" type="ORF">HNR07_004725</name>
</gene>
<sequence>MLRNLTIPLLTELGMTSIPEAIRWVSYETFTRPLELLQIP</sequence>
<dbReference type="RefSeq" id="WP_281387186.1">
    <property type="nucleotide sequence ID" value="NZ_JACHDO010000001.1"/>
</dbReference>
<proteinExistence type="predicted"/>
<protein>
    <submittedName>
        <fullName evidence="1">Uncharacterized protein</fullName>
    </submittedName>
</protein>
<accession>A0A840WTW1</accession>
<dbReference type="EMBL" id="JACHDO010000001">
    <property type="protein sequence ID" value="MBB5493588.1"/>
    <property type="molecule type" value="Genomic_DNA"/>
</dbReference>
<reference evidence="1 2" key="1">
    <citation type="submission" date="2020-08" db="EMBL/GenBank/DDBJ databases">
        <title>Sequencing the genomes of 1000 actinobacteria strains.</title>
        <authorList>
            <person name="Klenk H.-P."/>
        </authorList>
    </citation>
    <scope>NUCLEOTIDE SEQUENCE [LARGE SCALE GENOMIC DNA]</scope>
    <source>
        <strain evidence="1 2">DSM 44598</strain>
    </source>
</reference>
<name>A0A840WTW1_9ACTN</name>
<comment type="caution">
    <text evidence="1">The sequence shown here is derived from an EMBL/GenBank/DDBJ whole genome shotgun (WGS) entry which is preliminary data.</text>
</comment>
<keyword evidence="2" id="KW-1185">Reference proteome</keyword>
<dbReference type="AlphaFoldDB" id="A0A840WTW1"/>
<organism evidence="1 2">
    <name type="scientific">Nocardiopsis metallicus</name>
    <dbReference type="NCBI Taxonomy" id="179819"/>
    <lineage>
        <taxon>Bacteria</taxon>
        <taxon>Bacillati</taxon>
        <taxon>Actinomycetota</taxon>
        <taxon>Actinomycetes</taxon>
        <taxon>Streptosporangiales</taxon>
        <taxon>Nocardiopsidaceae</taxon>
        <taxon>Nocardiopsis</taxon>
    </lineage>
</organism>
<evidence type="ECO:0000313" key="1">
    <source>
        <dbReference type="EMBL" id="MBB5493588.1"/>
    </source>
</evidence>
<dbReference type="Proteomes" id="UP000579647">
    <property type="component" value="Unassembled WGS sequence"/>
</dbReference>
<evidence type="ECO:0000313" key="2">
    <source>
        <dbReference type="Proteomes" id="UP000579647"/>
    </source>
</evidence>